<dbReference type="EMBL" id="DWXO01000044">
    <property type="protein sequence ID" value="HJB80166.1"/>
    <property type="molecule type" value="Genomic_DNA"/>
</dbReference>
<proteinExistence type="predicted"/>
<comment type="caution">
    <text evidence="1">The sequence shown here is derived from an EMBL/GenBank/DDBJ whole genome shotgun (WGS) entry which is preliminary data.</text>
</comment>
<accession>A0A9D2SB28</accession>
<reference evidence="1" key="1">
    <citation type="journal article" date="2021" name="PeerJ">
        <title>Extensive microbial diversity within the chicken gut microbiome revealed by metagenomics and culture.</title>
        <authorList>
            <person name="Gilroy R."/>
            <person name="Ravi A."/>
            <person name="Getino M."/>
            <person name="Pursley I."/>
            <person name="Horton D.L."/>
            <person name="Alikhan N.F."/>
            <person name="Baker D."/>
            <person name="Gharbi K."/>
            <person name="Hall N."/>
            <person name="Watson M."/>
            <person name="Adriaenssens E.M."/>
            <person name="Foster-Nyarko E."/>
            <person name="Jarju S."/>
            <person name="Secka A."/>
            <person name="Antonio M."/>
            <person name="Oren A."/>
            <person name="Chaudhuri R.R."/>
            <person name="La Ragione R."/>
            <person name="Hildebrand F."/>
            <person name="Pallen M.J."/>
        </authorList>
    </citation>
    <scope>NUCLEOTIDE SEQUENCE</scope>
    <source>
        <strain evidence="1">CHK192-8294</strain>
    </source>
</reference>
<reference evidence="1" key="2">
    <citation type="submission" date="2021-04" db="EMBL/GenBank/DDBJ databases">
        <authorList>
            <person name="Gilroy R."/>
        </authorList>
    </citation>
    <scope>NUCLEOTIDE SEQUENCE</scope>
    <source>
        <strain evidence="1">CHK192-8294</strain>
    </source>
</reference>
<protein>
    <submittedName>
        <fullName evidence="1">Rubrerythrin</fullName>
    </submittedName>
</protein>
<name>A0A9D2SB28_9FIRM</name>
<gene>
    <name evidence="1" type="ORF">H9712_04225</name>
</gene>
<dbReference type="AlphaFoldDB" id="A0A9D2SB28"/>
<evidence type="ECO:0000313" key="2">
    <source>
        <dbReference type="Proteomes" id="UP000823921"/>
    </source>
</evidence>
<dbReference type="InterPro" id="IPR009078">
    <property type="entry name" value="Ferritin-like_SF"/>
</dbReference>
<dbReference type="SUPFAM" id="SSF47240">
    <property type="entry name" value="Ferritin-like"/>
    <property type="match status" value="1"/>
</dbReference>
<sequence>MQEELLPGCDRQVFERVWKRVMPNERGDCPFEVVEAAARPSLPAVVVQDTPAEEEEETVTCLGPSSAVHGPQLQQYIDQELAAHRCCQALARRVPGAGGRMLSGLAAEQRRRAKRLSTAYFLISGVRYWPADRGGAPSPQPVQAALREQFQAMQRYAACYRAAAAGTADPCLESLFHESADEAEAHAWVIRGVLEQM</sequence>
<evidence type="ECO:0000313" key="1">
    <source>
        <dbReference type="EMBL" id="HJB80166.1"/>
    </source>
</evidence>
<organism evidence="1 2">
    <name type="scientific">Candidatus Flavonifractor intestinigallinarum</name>
    <dbReference type="NCBI Taxonomy" id="2838586"/>
    <lineage>
        <taxon>Bacteria</taxon>
        <taxon>Bacillati</taxon>
        <taxon>Bacillota</taxon>
        <taxon>Clostridia</taxon>
        <taxon>Eubacteriales</taxon>
        <taxon>Oscillospiraceae</taxon>
        <taxon>Flavonifractor</taxon>
    </lineage>
</organism>
<dbReference type="Proteomes" id="UP000823921">
    <property type="component" value="Unassembled WGS sequence"/>
</dbReference>